<keyword evidence="2" id="KW-1185">Reference proteome</keyword>
<accession>A0ACC1CXB9</accession>
<evidence type="ECO:0000313" key="2">
    <source>
        <dbReference type="Proteomes" id="UP000824533"/>
    </source>
</evidence>
<comment type="caution">
    <text evidence="1">The sequence shown here is derived from an EMBL/GenBank/DDBJ whole genome shotgun (WGS) entry which is preliminary data.</text>
</comment>
<proteinExistence type="predicted"/>
<gene>
    <name evidence="1" type="ORF">K1T71_008374</name>
</gene>
<dbReference type="EMBL" id="CM034400">
    <property type="protein sequence ID" value="KAJ0176200.1"/>
    <property type="molecule type" value="Genomic_DNA"/>
</dbReference>
<organism evidence="1 2">
    <name type="scientific">Dendrolimus kikuchii</name>
    <dbReference type="NCBI Taxonomy" id="765133"/>
    <lineage>
        <taxon>Eukaryota</taxon>
        <taxon>Metazoa</taxon>
        <taxon>Ecdysozoa</taxon>
        <taxon>Arthropoda</taxon>
        <taxon>Hexapoda</taxon>
        <taxon>Insecta</taxon>
        <taxon>Pterygota</taxon>
        <taxon>Neoptera</taxon>
        <taxon>Endopterygota</taxon>
        <taxon>Lepidoptera</taxon>
        <taxon>Glossata</taxon>
        <taxon>Ditrysia</taxon>
        <taxon>Bombycoidea</taxon>
        <taxon>Lasiocampidae</taxon>
        <taxon>Dendrolimus</taxon>
    </lineage>
</organism>
<evidence type="ECO:0000313" key="1">
    <source>
        <dbReference type="EMBL" id="KAJ0176200.1"/>
    </source>
</evidence>
<dbReference type="Proteomes" id="UP000824533">
    <property type="component" value="Linkage Group LG14"/>
</dbReference>
<name>A0ACC1CXB9_9NEOP</name>
<sequence length="380" mass="44143">MDGNEDWRGMRQINSPAFTKAKLEKMTPLIHLAIDRVIRRIDSKLIYSNVLELRGLFSKYSFELVNNTLFGVELEDEQLKIIFDEILNLPTKPSIWHTLAITCPQIISVATPVILQYYLRFTNIFDKFVLSCIYGEQNNGNTVLDFMKELKNETDNDSRKTKIDDNVICQQLLTYSLATYETVAYNTSLILYTFSLHQDIQEKCYEEVTEIDKKYKGIVSWDSISEMKYFDMVFDEILRMNAGNHVIERKCTVLKYRFPGTNLVIDKNVFVFFSTHGLNYDPKYFSNPEAFNPDRFSPENKANITPCVYLPFGEGPRNCIGKRYAKFTIMTTIFCLLRKYRMLPCEKTEKLQIDPSMLLASRALGGIFAALEPRNTYIRS</sequence>
<protein>
    <submittedName>
        <fullName evidence="1">Uncharacterized protein</fullName>
    </submittedName>
</protein>
<reference evidence="1 2" key="1">
    <citation type="journal article" date="2021" name="Front. Genet.">
        <title>Chromosome-Level Genome Assembly Reveals Significant Gene Expansion in the Toll and IMD Signaling Pathways of Dendrolimus kikuchii.</title>
        <authorList>
            <person name="Zhou J."/>
            <person name="Wu P."/>
            <person name="Xiong Z."/>
            <person name="Liu N."/>
            <person name="Zhao N."/>
            <person name="Ji M."/>
            <person name="Qiu Y."/>
            <person name="Yang B."/>
        </authorList>
    </citation>
    <scope>NUCLEOTIDE SEQUENCE [LARGE SCALE GENOMIC DNA]</scope>
    <source>
        <strain evidence="1">Ann1</strain>
    </source>
</reference>